<dbReference type="EMBL" id="JANIBJ010000041">
    <property type="protein sequence ID" value="MCQ8105926.1"/>
    <property type="molecule type" value="Genomic_DNA"/>
</dbReference>
<evidence type="ECO:0000313" key="1">
    <source>
        <dbReference type="EMBL" id="MCQ8105926.1"/>
    </source>
</evidence>
<comment type="caution">
    <text evidence="1">The sequence shown here is derived from an EMBL/GenBank/DDBJ whole genome shotgun (WGS) entry which is preliminary data.</text>
</comment>
<dbReference type="Gene3D" id="3.20.20.70">
    <property type="entry name" value="Aldolase class I"/>
    <property type="match status" value="1"/>
</dbReference>
<proteinExistence type="predicted"/>
<name>A0ABT1TKC9_9GAMM</name>
<evidence type="ECO:0008006" key="3">
    <source>
        <dbReference type="Google" id="ProtNLM"/>
    </source>
</evidence>
<reference evidence="1 2" key="1">
    <citation type="submission" date="2022-07" db="EMBL/GenBank/DDBJ databases">
        <title>Methylomonas rivi sp. nov., Methylomonas rosea sp. nov., Methylomonas aureus sp. nov. and Methylomonas subterranea sp. nov., four novel methanotrophs isolated from a freshwater creek and the deep terrestrial subsurface.</title>
        <authorList>
            <person name="Abin C."/>
            <person name="Sankaranarayanan K."/>
            <person name="Garner C."/>
            <person name="Sindelar R."/>
            <person name="Kotary K."/>
            <person name="Garner R."/>
            <person name="Barclay S."/>
            <person name="Lawson P."/>
            <person name="Krumholz L."/>
        </authorList>
    </citation>
    <scope>NUCLEOTIDE SEQUENCE [LARGE SCALE GENOMIC DNA]</scope>
    <source>
        <strain evidence="1 2">SURF-2</strain>
    </source>
</reference>
<protein>
    <recommendedName>
        <fullName evidence="3">Hyaluronidase</fullName>
    </recommendedName>
</protein>
<evidence type="ECO:0000313" key="2">
    <source>
        <dbReference type="Proteomes" id="UP001524499"/>
    </source>
</evidence>
<keyword evidence="2" id="KW-1185">Reference proteome</keyword>
<gene>
    <name evidence="1" type="ORF">NP590_17595</name>
</gene>
<dbReference type="Proteomes" id="UP001524499">
    <property type="component" value="Unassembled WGS sequence"/>
</dbReference>
<sequence>MFIHTGYKHAPDFSKYGFSKSTIIYEQQIYGAKESRDAINKQNLNRISAIVLTESSEFVILDIEHWFKNWGRKSNRQKMEVINRYSNTLYELRATLPGHKFGYYGVVPAWAHWDVIRSEKQLKKWESENVLRKSIIESVDVVYPNLYTYHDNPEEWKVWATLILSKAREIAKGREIIPFIWPNYHQSSLKYKKGSRELPPSYWKMQMEFLKNNADGFVIWNGALGSKGNWNDSMPWWVETKDFVRNNFPDKYNGE</sequence>
<accession>A0ABT1TKC9</accession>
<dbReference type="RefSeq" id="WP_256603960.1">
    <property type="nucleotide sequence ID" value="NZ_JANIBJ010000041.1"/>
</dbReference>
<dbReference type="InterPro" id="IPR013785">
    <property type="entry name" value="Aldolase_TIM"/>
</dbReference>
<organism evidence="1 2">
    <name type="scientific">Methylomonas subterranea</name>
    <dbReference type="NCBI Taxonomy" id="2952225"/>
    <lineage>
        <taxon>Bacteria</taxon>
        <taxon>Pseudomonadati</taxon>
        <taxon>Pseudomonadota</taxon>
        <taxon>Gammaproteobacteria</taxon>
        <taxon>Methylococcales</taxon>
        <taxon>Methylococcaceae</taxon>
        <taxon>Methylomonas</taxon>
    </lineage>
</organism>